<reference evidence="1 2" key="1">
    <citation type="submission" date="2013-12" db="EMBL/GenBank/DDBJ databases">
        <title>Annotation of the Bibersteinia trehalosi USDA-ARS-USMARC-189 complete genome.</title>
        <authorList>
            <person name="Harhay G.P."/>
            <person name="McVey S."/>
            <person name="Clawson M.L."/>
            <person name="Bono J."/>
            <person name="Heaton M.P."/>
            <person name="Chitko-Mckown C.G."/>
            <person name="Harhay D.M."/>
            <person name="Smith T.P.L."/>
        </authorList>
    </citation>
    <scope>NUCLEOTIDE SEQUENCE [LARGE SCALE GENOMIC DNA]</scope>
    <source>
        <strain evidence="1 2">USDA-ARS-USMARC-189</strain>
    </source>
</reference>
<dbReference type="EMBL" id="CP006955">
    <property type="protein sequence ID" value="AHG83076.1"/>
    <property type="molecule type" value="Genomic_DNA"/>
</dbReference>
<protein>
    <submittedName>
        <fullName evidence="1">Uncharacterized protein</fullName>
    </submittedName>
</protein>
<sequence length="37" mass="3968">MLKYILVGLCFVGAYALDLSSDCDGHYCGGSVQLVKK</sequence>
<name>A0ABN4BWX0_BIBTR</name>
<evidence type="ECO:0000313" key="2">
    <source>
        <dbReference type="Proteomes" id="UP000019092"/>
    </source>
</evidence>
<keyword evidence="2" id="KW-1185">Reference proteome</keyword>
<accession>A0ABN4BWX0</accession>
<gene>
    <name evidence="1" type="ORF">F543_2120</name>
</gene>
<proteinExistence type="predicted"/>
<dbReference type="Proteomes" id="UP000019092">
    <property type="component" value="Chromosome"/>
</dbReference>
<organism evidence="1 2">
    <name type="scientific">Bibersteinia trehalosi USDA-ARS-USMARC-189</name>
    <dbReference type="NCBI Taxonomy" id="1263831"/>
    <lineage>
        <taxon>Bacteria</taxon>
        <taxon>Pseudomonadati</taxon>
        <taxon>Pseudomonadota</taxon>
        <taxon>Gammaproteobacteria</taxon>
        <taxon>Pasteurellales</taxon>
        <taxon>Pasteurellaceae</taxon>
        <taxon>Bibersteinia</taxon>
    </lineage>
</organism>
<evidence type="ECO:0000313" key="1">
    <source>
        <dbReference type="EMBL" id="AHG83076.1"/>
    </source>
</evidence>